<feature type="domain" description="ANTAR" evidence="1">
    <location>
        <begin position="126"/>
        <end position="186"/>
    </location>
</feature>
<dbReference type="InterPro" id="IPR049021">
    <property type="entry name" value="AmiR_N"/>
</dbReference>
<evidence type="ECO:0000259" key="1">
    <source>
        <dbReference type="PROSITE" id="PS50921"/>
    </source>
</evidence>
<dbReference type="InterPro" id="IPR036388">
    <property type="entry name" value="WH-like_DNA-bd_sf"/>
</dbReference>
<organism evidence="2">
    <name type="scientific">Aureimonas frigidaquae</name>
    <dbReference type="NCBI Taxonomy" id="424757"/>
    <lineage>
        <taxon>Bacteria</taxon>
        <taxon>Pseudomonadati</taxon>
        <taxon>Pseudomonadota</taxon>
        <taxon>Alphaproteobacteria</taxon>
        <taxon>Hyphomicrobiales</taxon>
        <taxon>Aurantimonadaceae</taxon>
        <taxon>Aureimonas</taxon>
    </lineage>
</organism>
<dbReference type="InterPro" id="IPR011006">
    <property type="entry name" value="CheY-like_superfamily"/>
</dbReference>
<dbReference type="GO" id="GO:0003723">
    <property type="term" value="F:RNA binding"/>
    <property type="evidence" value="ECO:0007669"/>
    <property type="project" value="InterPro"/>
</dbReference>
<dbReference type="PIRSF" id="PIRSF036382">
    <property type="entry name" value="RR_antiterm"/>
    <property type="match status" value="1"/>
</dbReference>
<dbReference type="SUPFAM" id="SSF52172">
    <property type="entry name" value="CheY-like"/>
    <property type="match status" value="1"/>
</dbReference>
<dbReference type="Pfam" id="PF21332">
    <property type="entry name" value="AmiR_N"/>
    <property type="match status" value="1"/>
</dbReference>
<proteinExistence type="predicted"/>
<dbReference type="InterPro" id="IPR005561">
    <property type="entry name" value="ANTAR"/>
</dbReference>
<dbReference type="Pfam" id="PF03861">
    <property type="entry name" value="ANTAR"/>
    <property type="match status" value="1"/>
</dbReference>
<protein>
    <submittedName>
        <fullName evidence="2">ANTAR domain protein</fullName>
    </submittedName>
</protein>
<dbReference type="SMART" id="SM01012">
    <property type="entry name" value="ANTAR"/>
    <property type="match status" value="1"/>
</dbReference>
<dbReference type="OrthoDB" id="6159164at2"/>
<name>A0A0P0Z3B3_9HYPH</name>
<dbReference type="AlphaFoldDB" id="A0A0P0Z3B3"/>
<dbReference type="EMBL" id="LC066377">
    <property type="protein sequence ID" value="BAT28510.1"/>
    <property type="molecule type" value="Genomic_DNA"/>
</dbReference>
<accession>A0A0P0Z3B3</accession>
<reference evidence="2" key="1">
    <citation type="journal article" date="2015" name="Proc. Natl. Acad. Sci. U.S.A.">
        <title>Bacterial clade with the ribosomal RNA operon on a small plasmid rather than the chromosome.</title>
        <authorList>
            <person name="Anda M."/>
            <person name="Ohtsubo Y."/>
            <person name="Okubo T."/>
            <person name="Sugawara M."/>
            <person name="Nagata Y."/>
            <person name="Tsuda M."/>
            <person name="Minamisawa K."/>
            <person name="Mitsui H."/>
        </authorList>
    </citation>
    <scope>NUCLEOTIDE SEQUENCE</scope>
    <source>
        <strain evidence="2">JCM 14755</strain>
    </source>
</reference>
<dbReference type="PROSITE" id="PS50921">
    <property type="entry name" value="ANTAR"/>
    <property type="match status" value="1"/>
</dbReference>
<dbReference type="Gene3D" id="3.40.50.2300">
    <property type="match status" value="1"/>
</dbReference>
<evidence type="ECO:0000313" key="2">
    <source>
        <dbReference type="EMBL" id="BAT28510.1"/>
    </source>
</evidence>
<dbReference type="InterPro" id="IPR008327">
    <property type="entry name" value="Sig_transdc_resp-reg_antiterm"/>
</dbReference>
<dbReference type="Gene3D" id="1.10.10.10">
    <property type="entry name" value="Winged helix-like DNA-binding domain superfamily/Winged helix DNA-binding domain"/>
    <property type="match status" value="1"/>
</dbReference>
<dbReference type="RefSeq" id="WP_062226047.1">
    <property type="nucleotide sequence ID" value="NZ_BBWR01000002.1"/>
</dbReference>
<sequence>MRTGVGIPHLGGAQAFVLHREHQDCTTLIRQLGAIGLETTAAWPELPPQAMLADFVFFDADMGFDQQMPWPTGQAPMPLIAMMGSEAPGRIEWALRQRADAHLTKPLRNSGVYAALVIARQRFDERAGLMREIAALRAQVDERRTVLQALLRLTHEGLSEAEAYDRLRRTAMDRRITIEQAAATLVAGPSAGGARERTRRL</sequence>